<dbReference type="InterPro" id="IPR051681">
    <property type="entry name" value="Ser/Thr_Kinases-Pseudokinases"/>
</dbReference>
<feature type="domain" description="Protein kinase" evidence="2">
    <location>
        <begin position="94"/>
        <end position="416"/>
    </location>
</feature>
<evidence type="ECO:0000313" key="3">
    <source>
        <dbReference type="EMBL" id="CAG8611582.1"/>
    </source>
</evidence>
<dbReference type="PANTHER" id="PTHR44329">
    <property type="entry name" value="SERINE/THREONINE-PROTEIN KINASE TNNI3K-RELATED"/>
    <property type="match status" value="1"/>
</dbReference>
<name>A0ABN7UL91_GIGMA</name>
<keyword evidence="4" id="KW-1185">Reference proteome</keyword>
<dbReference type="Gene3D" id="1.10.510.10">
    <property type="entry name" value="Transferase(Phosphotransferase) domain 1"/>
    <property type="match status" value="2"/>
</dbReference>
<dbReference type="InterPro" id="IPR000719">
    <property type="entry name" value="Prot_kinase_dom"/>
</dbReference>
<feature type="compositionally biased region" description="Basic and acidic residues" evidence="1">
    <location>
        <begin position="1"/>
        <end position="15"/>
    </location>
</feature>
<protein>
    <submittedName>
        <fullName evidence="3">35380_t:CDS:1</fullName>
    </submittedName>
</protein>
<dbReference type="Pfam" id="PF07714">
    <property type="entry name" value="PK_Tyr_Ser-Thr"/>
    <property type="match status" value="1"/>
</dbReference>
<comment type="caution">
    <text evidence="3">The sequence shown here is derived from an EMBL/GenBank/DDBJ whole genome shotgun (WGS) entry which is preliminary data.</text>
</comment>
<dbReference type="SUPFAM" id="SSF56112">
    <property type="entry name" value="Protein kinase-like (PK-like)"/>
    <property type="match status" value="1"/>
</dbReference>
<sequence>MGNQHSEHRNDDSSYEKSGSPYTSNVAAKWGTCPECKGPNTGWNWCQHCNSNHFMRLFQSWTSNNEIIDEFIRDTQTLATSHSHVFEWIPYKKFYQIKYITRGGFGKVYSASWRDGRIMSWDTGQRTWVQQYKPKHKVALKTIYNGMKITREFLAEIQIHSKYDDPSYIANWFGISQDPLSKEYIVVMKYFEHGSIRDYLRNNQINWLQKVKFIRQISFALSTIHESGFCHRNLHTGNILVDNFPFARISDLGQGHLIDTRDRPQIKQDVPSSIAKLIQLCWHSESNKRPAAERLVGILENALENDWKIPPELKDNDLKIADEIKEFLKSHGKEKLADFKINVKDQNNNNHPEAIYISRDLDFPELSKEMDSYELTKYLTNMNLSLDIIMHPEITTAEYVKYFADINDNNKSNEIE</sequence>
<dbReference type="EMBL" id="CAJVQB010003559">
    <property type="protein sequence ID" value="CAG8611582.1"/>
    <property type="molecule type" value="Genomic_DNA"/>
</dbReference>
<feature type="region of interest" description="Disordered" evidence="1">
    <location>
        <begin position="1"/>
        <end position="22"/>
    </location>
</feature>
<dbReference type="CDD" id="cd00180">
    <property type="entry name" value="PKc"/>
    <property type="match status" value="1"/>
</dbReference>
<dbReference type="PROSITE" id="PS50011">
    <property type="entry name" value="PROTEIN_KINASE_DOM"/>
    <property type="match status" value="1"/>
</dbReference>
<accession>A0ABN7UL91</accession>
<dbReference type="Proteomes" id="UP000789901">
    <property type="component" value="Unassembled WGS sequence"/>
</dbReference>
<reference evidence="3 4" key="1">
    <citation type="submission" date="2021-06" db="EMBL/GenBank/DDBJ databases">
        <authorList>
            <person name="Kallberg Y."/>
            <person name="Tangrot J."/>
            <person name="Rosling A."/>
        </authorList>
    </citation>
    <scope>NUCLEOTIDE SEQUENCE [LARGE SCALE GENOMIC DNA]</scope>
    <source>
        <strain evidence="3 4">120-4 pot B 10/14</strain>
    </source>
</reference>
<evidence type="ECO:0000256" key="1">
    <source>
        <dbReference type="SAM" id="MobiDB-lite"/>
    </source>
</evidence>
<gene>
    <name evidence="3" type="ORF">GMARGA_LOCUS7384</name>
</gene>
<evidence type="ECO:0000313" key="4">
    <source>
        <dbReference type="Proteomes" id="UP000789901"/>
    </source>
</evidence>
<dbReference type="InterPro" id="IPR001245">
    <property type="entry name" value="Ser-Thr/Tyr_kinase_cat_dom"/>
</dbReference>
<organism evidence="3 4">
    <name type="scientific">Gigaspora margarita</name>
    <dbReference type="NCBI Taxonomy" id="4874"/>
    <lineage>
        <taxon>Eukaryota</taxon>
        <taxon>Fungi</taxon>
        <taxon>Fungi incertae sedis</taxon>
        <taxon>Mucoromycota</taxon>
        <taxon>Glomeromycotina</taxon>
        <taxon>Glomeromycetes</taxon>
        <taxon>Diversisporales</taxon>
        <taxon>Gigasporaceae</taxon>
        <taxon>Gigaspora</taxon>
    </lineage>
</organism>
<evidence type="ECO:0000259" key="2">
    <source>
        <dbReference type="PROSITE" id="PS50011"/>
    </source>
</evidence>
<dbReference type="InterPro" id="IPR011009">
    <property type="entry name" value="Kinase-like_dom_sf"/>
</dbReference>
<proteinExistence type="predicted"/>